<dbReference type="RefSeq" id="WP_330433852.1">
    <property type="nucleotide sequence ID" value="NZ_JAZDUF010000005.1"/>
</dbReference>
<dbReference type="GO" id="GO:0016829">
    <property type="term" value="F:lyase activity"/>
    <property type="evidence" value="ECO:0007669"/>
    <property type="project" value="UniProtKB-KW"/>
</dbReference>
<protein>
    <submittedName>
        <fullName evidence="4">Lyase family protein</fullName>
    </submittedName>
</protein>
<name>A0ABU7MGQ0_9ACTN</name>
<dbReference type="SUPFAM" id="SSF48557">
    <property type="entry name" value="L-aspartase-like"/>
    <property type="match status" value="1"/>
</dbReference>
<dbReference type="PRINTS" id="PR00149">
    <property type="entry name" value="FUMRATELYASE"/>
</dbReference>
<comment type="caution">
    <text evidence="4">The sequence shown here is derived from an EMBL/GenBank/DDBJ whole genome shotgun (WGS) entry which is preliminary data.</text>
</comment>
<evidence type="ECO:0000259" key="3">
    <source>
        <dbReference type="Pfam" id="PF00206"/>
    </source>
</evidence>
<evidence type="ECO:0000313" key="4">
    <source>
        <dbReference type="EMBL" id="MEE3852023.1"/>
    </source>
</evidence>
<dbReference type="InterPro" id="IPR022761">
    <property type="entry name" value="Fumarate_lyase_N"/>
</dbReference>
<dbReference type="InterPro" id="IPR000362">
    <property type="entry name" value="Fumarate_lyase_fam"/>
</dbReference>
<dbReference type="Gene3D" id="1.10.275.10">
    <property type="entry name" value="Fumarase/aspartase (N-terminal domain)"/>
    <property type="match status" value="1"/>
</dbReference>
<feature type="domain" description="Fumarate lyase N-terminal" evidence="3">
    <location>
        <begin position="15"/>
        <end position="294"/>
    </location>
</feature>
<dbReference type="Gene3D" id="1.20.200.10">
    <property type="entry name" value="Fumarase/aspartase (Central domain)"/>
    <property type="match status" value="1"/>
</dbReference>
<dbReference type="InterPro" id="IPR008948">
    <property type="entry name" value="L-Aspartase-like"/>
</dbReference>
<keyword evidence="1 4" id="KW-0456">Lyase</keyword>
<reference evidence="4 5" key="1">
    <citation type="submission" date="2024-01" db="EMBL/GenBank/DDBJ databases">
        <title>Draft genome sequence of Gordonia sp. LSe1-13.</title>
        <authorList>
            <person name="Suphannarot A."/>
            <person name="Mingma R."/>
        </authorList>
    </citation>
    <scope>NUCLEOTIDE SEQUENCE [LARGE SCALE GENOMIC DNA]</scope>
    <source>
        <strain evidence="4 5">LSe1-13</strain>
    </source>
</reference>
<dbReference type="EMBL" id="JAZDUF010000005">
    <property type="protein sequence ID" value="MEE3852023.1"/>
    <property type="molecule type" value="Genomic_DNA"/>
</dbReference>
<dbReference type="Pfam" id="PF00206">
    <property type="entry name" value="Lyase_1"/>
    <property type="match status" value="1"/>
</dbReference>
<dbReference type="PANTHER" id="PTHR43172:SF2">
    <property type="entry name" value="ADENYLOSUCCINATE LYASE C-TERMINAL DOMAIN-CONTAINING PROTEIN"/>
    <property type="match status" value="1"/>
</dbReference>
<accession>A0ABU7MGQ0</accession>
<evidence type="ECO:0000256" key="2">
    <source>
        <dbReference type="ARBA" id="ARBA00034772"/>
    </source>
</evidence>
<evidence type="ECO:0000256" key="1">
    <source>
        <dbReference type="ARBA" id="ARBA00023239"/>
    </source>
</evidence>
<sequence length="409" mass="42797">MSGLLWPGDHRAGDIFTDGAFLDAMIRVEAAWSVALAAAGVAPAGAELDVDALRSLLTDADLESVAVEAESGGNPVIPLVRLLRSRLGAGPAATWLHRGLTSQDVVDSALMWCAAEAVAAISTALDSQVTILARHTIEHRHSPMVARTLTQQAVPTTFGLKSALWLRGVLDARERLDLLRFPVQLGGAGGTSAAVVELAGADADIAALVARSSTVAARELGLEPATPWHSVRTAITRIGDAALECTDAWGHVANDVMVLARTEIGELSEGAGGGSSTMPHKSNPVLSVLIRRAAIAGPPMASTLHLAAADAVDERTPGGWHVEWDTLRTLLRRAVVAGDQTTSLLDDLRVHTERMAENLAAAGAAVTSEQSTMAEIAGHPAASEYFGAADQFIDAQLERARAITQKDEQ</sequence>
<comment type="similarity">
    <text evidence="2">Belongs to the class-II fumarase/aspartase family.</text>
</comment>
<evidence type="ECO:0000313" key="5">
    <source>
        <dbReference type="Proteomes" id="UP001347146"/>
    </source>
</evidence>
<keyword evidence="5" id="KW-1185">Reference proteome</keyword>
<proteinExistence type="inferred from homology"/>
<dbReference type="PROSITE" id="PS00163">
    <property type="entry name" value="FUMARATE_LYASES"/>
    <property type="match status" value="1"/>
</dbReference>
<dbReference type="Proteomes" id="UP001347146">
    <property type="component" value="Unassembled WGS sequence"/>
</dbReference>
<gene>
    <name evidence="4" type="ORF">VZC37_16900</name>
</gene>
<dbReference type="InterPro" id="IPR024083">
    <property type="entry name" value="Fumarase/histidase_N"/>
</dbReference>
<dbReference type="InterPro" id="IPR020557">
    <property type="entry name" value="Fumarate_lyase_CS"/>
</dbReference>
<organism evidence="4 5">
    <name type="scientific">Gordonia sesuvii</name>
    <dbReference type="NCBI Taxonomy" id="3116777"/>
    <lineage>
        <taxon>Bacteria</taxon>
        <taxon>Bacillati</taxon>
        <taxon>Actinomycetota</taxon>
        <taxon>Actinomycetes</taxon>
        <taxon>Mycobacteriales</taxon>
        <taxon>Gordoniaceae</taxon>
        <taxon>Gordonia</taxon>
    </lineage>
</organism>
<dbReference type="PANTHER" id="PTHR43172">
    <property type="entry name" value="ADENYLOSUCCINATE LYASE"/>
    <property type="match status" value="1"/>
</dbReference>